<dbReference type="GO" id="GO:0046677">
    <property type="term" value="P:response to antibiotic"/>
    <property type="evidence" value="ECO:0007669"/>
    <property type="project" value="InterPro"/>
</dbReference>
<dbReference type="OMA" id="WEPWITE"/>
<evidence type="ECO:0000259" key="5">
    <source>
        <dbReference type="Pfam" id="PF01494"/>
    </source>
</evidence>
<keyword evidence="4 6" id="KW-0503">Monooxygenase</keyword>
<dbReference type="InterPro" id="IPR002938">
    <property type="entry name" value="FAD-bd"/>
</dbReference>
<evidence type="ECO:0000256" key="4">
    <source>
        <dbReference type="ARBA" id="ARBA00023033"/>
    </source>
</evidence>
<keyword evidence="1" id="KW-0285">Flavoprotein</keyword>
<dbReference type="InParanoid" id="A0A161TCK4"/>
<dbReference type="HAMAP" id="MF_00845">
    <property type="entry name" value="TetX_monooxygenase"/>
    <property type="match status" value="1"/>
</dbReference>
<dbReference type="GeneID" id="28901112"/>
<evidence type="ECO:0000313" key="7">
    <source>
        <dbReference type="Proteomes" id="UP000076632"/>
    </source>
</evidence>
<dbReference type="PANTHER" id="PTHR46972">
    <property type="entry name" value="MONOOXYGENASE ASQM-RELATED"/>
    <property type="match status" value="1"/>
</dbReference>
<sequence>MTRSNTLSIAIIGAGPAGLTLARLLHVNGVKTTIFEREANSEARLQGGSLDLHPDAGQRALKESNLWDQFLRHSRPEGEALVIVDASGERQIDFKGTGEQRPEIDRKVLRQMLLDSLPAEYFRWGSNVRRVEGNGTIHFEDGVQTGFDLIVGADGAWSKVRPLVSPVKPFYSGIAGVEWTFENVEEDYPEISKMVGDGSYFIYGPNKRIAAQRNGEGRIKMYACFRAPESWVADARIDLKDTEEVRELLLQTFSEIQSIHLDLIRLAKEYVARPLYMLPVEEQWDSQPGVTLVGDAAHLMTPFAGRGVNLAMCDSLDLAHAILQTMDDIPKAIKSYEKLMLERSTKEKAVTVARMNMQFADDAPRPFVESVRARIDEYMKRSANGK</sequence>
<dbReference type="Proteomes" id="UP000076632">
    <property type="component" value="Unassembled WGS sequence"/>
</dbReference>
<keyword evidence="7" id="KW-1185">Reference proteome</keyword>
<dbReference type="AlphaFoldDB" id="A0A161TCK4"/>
<organism evidence="6 7">
    <name type="scientific">Xylona heveae (strain CBS 132557 / TC161)</name>
    <dbReference type="NCBI Taxonomy" id="1328760"/>
    <lineage>
        <taxon>Eukaryota</taxon>
        <taxon>Fungi</taxon>
        <taxon>Dikarya</taxon>
        <taxon>Ascomycota</taxon>
        <taxon>Pezizomycotina</taxon>
        <taxon>Xylonomycetes</taxon>
        <taxon>Xylonales</taxon>
        <taxon>Xylonaceae</taxon>
        <taxon>Xylona</taxon>
    </lineage>
</organism>
<feature type="domain" description="FAD-binding" evidence="5">
    <location>
        <begin position="8"/>
        <end position="327"/>
    </location>
</feature>
<accession>A0A161TCK4</accession>
<dbReference type="PRINTS" id="PR00420">
    <property type="entry name" value="RNGMNOXGNASE"/>
</dbReference>
<reference evidence="6 7" key="1">
    <citation type="journal article" date="2016" name="Fungal Biol.">
        <title>The genome of Xylona heveae provides a window into fungal endophytism.</title>
        <authorList>
            <person name="Gazis R."/>
            <person name="Kuo A."/>
            <person name="Riley R."/>
            <person name="LaButti K."/>
            <person name="Lipzen A."/>
            <person name="Lin J."/>
            <person name="Amirebrahimi M."/>
            <person name="Hesse C.N."/>
            <person name="Spatafora J.W."/>
            <person name="Henrissat B."/>
            <person name="Hainaut M."/>
            <person name="Grigoriev I.V."/>
            <person name="Hibbett D.S."/>
        </authorList>
    </citation>
    <scope>NUCLEOTIDE SEQUENCE [LARGE SCALE GENOMIC DNA]</scope>
    <source>
        <strain evidence="6 7">TC161</strain>
    </source>
</reference>
<dbReference type="PANTHER" id="PTHR46972:SF1">
    <property type="entry name" value="FAD DEPENDENT OXIDOREDUCTASE DOMAIN-CONTAINING PROTEIN"/>
    <property type="match status" value="1"/>
</dbReference>
<dbReference type="GO" id="GO:0004497">
    <property type="term" value="F:monooxygenase activity"/>
    <property type="evidence" value="ECO:0007669"/>
    <property type="project" value="UniProtKB-KW"/>
</dbReference>
<dbReference type="GO" id="GO:0071949">
    <property type="term" value="F:FAD binding"/>
    <property type="evidence" value="ECO:0007669"/>
    <property type="project" value="InterPro"/>
</dbReference>
<evidence type="ECO:0000256" key="3">
    <source>
        <dbReference type="ARBA" id="ARBA00023002"/>
    </source>
</evidence>
<proteinExistence type="inferred from homology"/>
<evidence type="ECO:0000313" key="6">
    <source>
        <dbReference type="EMBL" id="KZF23517.1"/>
    </source>
</evidence>
<gene>
    <name evidence="6" type="ORF">L228DRAFT_282238</name>
</gene>
<dbReference type="EMBL" id="KV407457">
    <property type="protein sequence ID" value="KZF23517.1"/>
    <property type="molecule type" value="Genomic_DNA"/>
</dbReference>
<dbReference type="RefSeq" id="XP_018189072.1">
    <property type="nucleotide sequence ID" value="XM_018335975.1"/>
</dbReference>
<protein>
    <submittedName>
        <fullName evidence="6">Monooxygenase</fullName>
    </submittedName>
</protein>
<name>A0A161TCK4_XYLHT</name>
<keyword evidence="2" id="KW-0274">FAD</keyword>
<dbReference type="OrthoDB" id="655030at2759"/>
<dbReference type="STRING" id="1328760.A0A161TCK4"/>
<keyword evidence="3" id="KW-0560">Oxidoreductase</keyword>
<dbReference type="Gene3D" id="3.50.50.60">
    <property type="entry name" value="FAD/NAD(P)-binding domain"/>
    <property type="match status" value="1"/>
</dbReference>
<dbReference type="Pfam" id="PF01494">
    <property type="entry name" value="FAD_binding_3"/>
    <property type="match status" value="1"/>
</dbReference>
<dbReference type="InterPro" id="IPR036188">
    <property type="entry name" value="FAD/NAD-bd_sf"/>
</dbReference>
<dbReference type="SUPFAM" id="SSF51905">
    <property type="entry name" value="FAD/NAD(P)-binding domain"/>
    <property type="match status" value="1"/>
</dbReference>
<evidence type="ECO:0000256" key="2">
    <source>
        <dbReference type="ARBA" id="ARBA00022827"/>
    </source>
</evidence>
<evidence type="ECO:0000256" key="1">
    <source>
        <dbReference type="ARBA" id="ARBA00022630"/>
    </source>
</evidence>
<dbReference type="InterPro" id="IPR043683">
    <property type="entry name" value="TetX_monooxygenase"/>
</dbReference>